<organism evidence="2 3">
    <name type="scientific">Frisingicoccus caecimuris</name>
    <dbReference type="NCBI Taxonomy" id="1796636"/>
    <lineage>
        <taxon>Bacteria</taxon>
        <taxon>Bacillati</taxon>
        <taxon>Bacillota</taxon>
        <taxon>Clostridia</taxon>
        <taxon>Lachnospirales</taxon>
        <taxon>Lachnospiraceae</taxon>
        <taxon>Frisingicoccus</taxon>
    </lineage>
</organism>
<keyword evidence="3" id="KW-1185">Reference proteome</keyword>
<dbReference type="SUPFAM" id="SSF55874">
    <property type="entry name" value="ATPase domain of HSP90 chaperone/DNA topoisomerase II/histidine kinase"/>
    <property type="match status" value="1"/>
</dbReference>
<dbReference type="OrthoDB" id="9797578at2"/>
<sequence>MENSLMSLKYHVSPTDFTRAGEASSDVKNKLKKLGVPPEIIRKVAIAMYEGEINMVIHANGGDIFVDITPDTIHMELKDVGPGIEDIDKAMQAGYSTAPDDVRSLGFGAGMGLPNMKKNSDTMDIQTVLGQGTTVIMTVNMPE</sequence>
<evidence type="ECO:0000313" key="2">
    <source>
        <dbReference type="EMBL" id="TCO86016.1"/>
    </source>
</evidence>
<dbReference type="Pfam" id="PF13581">
    <property type="entry name" value="HATPase_c_2"/>
    <property type="match status" value="1"/>
</dbReference>
<dbReference type="Proteomes" id="UP000295711">
    <property type="component" value="Unassembled WGS sequence"/>
</dbReference>
<dbReference type="InterPro" id="IPR036890">
    <property type="entry name" value="HATPase_C_sf"/>
</dbReference>
<dbReference type="Gene3D" id="3.30.565.10">
    <property type="entry name" value="Histidine kinase-like ATPase, C-terminal domain"/>
    <property type="match status" value="1"/>
</dbReference>
<accession>A0A4V2SE01</accession>
<evidence type="ECO:0000313" key="3">
    <source>
        <dbReference type="Proteomes" id="UP000295711"/>
    </source>
</evidence>
<comment type="caution">
    <text evidence="2">The sequence shown here is derived from an EMBL/GenBank/DDBJ whole genome shotgun (WGS) entry which is preliminary data.</text>
</comment>
<feature type="domain" description="Histidine kinase/HSP90-like ATPase" evidence="1">
    <location>
        <begin position="18"/>
        <end position="138"/>
    </location>
</feature>
<dbReference type="InterPro" id="IPR003594">
    <property type="entry name" value="HATPase_dom"/>
</dbReference>
<protein>
    <submittedName>
        <fullName evidence="2">Anti-sigma regulatory factor (Ser/Thr protein kinase)</fullName>
    </submittedName>
</protein>
<dbReference type="RefSeq" id="WP_132089159.1">
    <property type="nucleotide sequence ID" value="NZ_JANKAQ010000001.1"/>
</dbReference>
<dbReference type="AlphaFoldDB" id="A0A4V2SE01"/>
<reference evidence="2 3" key="1">
    <citation type="submission" date="2019-03" db="EMBL/GenBank/DDBJ databases">
        <title>Genomic Encyclopedia of Type Strains, Phase IV (KMG-IV): sequencing the most valuable type-strain genomes for metagenomic binning, comparative biology and taxonomic classification.</title>
        <authorList>
            <person name="Goeker M."/>
        </authorList>
    </citation>
    <scope>NUCLEOTIDE SEQUENCE [LARGE SCALE GENOMIC DNA]</scope>
    <source>
        <strain evidence="2 3">DSM 28559</strain>
    </source>
</reference>
<name>A0A4V2SE01_9FIRM</name>
<evidence type="ECO:0000259" key="1">
    <source>
        <dbReference type="Pfam" id="PF13581"/>
    </source>
</evidence>
<dbReference type="EMBL" id="SLXA01000002">
    <property type="protein sequence ID" value="TCO86016.1"/>
    <property type="molecule type" value="Genomic_DNA"/>
</dbReference>
<proteinExistence type="predicted"/>
<gene>
    <name evidence="2" type="ORF">EV212_102334</name>
</gene>